<evidence type="ECO:0000256" key="1">
    <source>
        <dbReference type="SAM" id="MobiDB-lite"/>
    </source>
</evidence>
<reference evidence="4 5" key="1">
    <citation type="journal article" date="2021" name="ISME Commun">
        <title>Automated analysis of genomic sequences facilitates high-throughput and comprehensive description of bacteria.</title>
        <authorList>
            <person name="Hitch T.C.A."/>
        </authorList>
    </citation>
    <scope>NUCLEOTIDE SEQUENCE [LARGE SCALE GENOMIC DNA]</scope>
    <source>
        <strain evidence="4 5">Sanger_31</strain>
    </source>
</reference>
<feature type="chain" id="PRO_5042117401" evidence="2">
    <location>
        <begin position="19"/>
        <end position="266"/>
    </location>
</feature>
<evidence type="ECO:0000313" key="5">
    <source>
        <dbReference type="Proteomes" id="UP001208131"/>
    </source>
</evidence>
<dbReference type="PROSITE" id="PS51677">
    <property type="entry name" value="NODB"/>
    <property type="match status" value="1"/>
</dbReference>
<feature type="region of interest" description="Disordered" evidence="1">
    <location>
        <begin position="28"/>
        <end position="51"/>
    </location>
</feature>
<dbReference type="AlphaFoldDB" id="A0AAE3LHT9"/>
<keyword evidence="5" id="KW-1185">Reference proteome</keyword>
<dbReference type="PROSITE" id="PS51257">
    <property type="entry name" value="PROKAR_LIPOPROTEIN"/>
    <property type="match status" value="1"/>
</dbReference>
<proteinExistence type="predicted"/>
<dbReference type="InterPro" id="IPR050248">
    <property type="entry name" value="Polysacc_deacetylase_ArnD"/>
</dbReference>
<evidence type="ECO:0000313" key="4">
    <source>
        <dbReference type="EMBL" id="MCU6705795.1"/>
    </source>
</evidence>
<dbReference type="GO" id="GO:0005975">
    <property type="term" value="P:carbohydrate metabolic process"/>
    <property type="evidence" value="ECO:0007669"/>
    <property type="project" value="InterPro"/>
</dbReference>
<feature type="signal peptide" evidence="2">
    <location>
        <begin position="1"/>
        <end position="18"/>
    </location>
</feature>
<dbReference type="InterPro" id="IPR002509">
    <property type="entry name" value="NODB_dom"/>
</dbReference>
<evidence type="ECO:0000259" key="3">
    <source>
        <dbReference type="PROSITE" id="PS51677"/>
    </source>
</evidence>
<dbReference type="InterPro" id="IPR011330">
    <property type="entry name" value="Glyco_hydro/deAcase_b/a-brl"/>
</dbReference>
<dbReference type="PANTHER" id="PTHR10587:SF125">
    <property type="entry name" value="POLYSACCHARIDE DEACETYLASE YHEN-RELATED"/>
    <property type="match status" value="1"/>
</dbReference>
<accession>A0AAE3LHT9</accession>
<dbReference type="SUPFAM" id="SSF88713">
    <property type="entry name" value="Glycoside hydrolase/deacetylase"/>
    <property type="match status" value="1"/>
</dbReference>
<keyword evidence="2" id="KW-0732">Signal</keyword>
<sequence length="266" mass="29457">MKKVLKTILMGAVAFSLAMGVGCVTGENSSLEKESSKAEDSSSQNKRRQLRDKSDYGKVIALTFDDGPNTDTTPLVLDKLEEHGIVASFFVIGNNITDESAEVMKRAYNMGCDIENHSQSHPDMTKMTAEEIKAEIDFTSDKVEEAVGERPQFFRPPYIAVNQTMFDVIDMPFICGYGAEDYNNAIGVEERVEKVLAQARDGGIILLHDMNGNVQTVEALDKIIPALKEQGYEFVTITELFHAKGVAIDPDSEIIYSYAEQTEMYG</sequence>
<organism evidence="4 5">
    <name type="scientific">Hominimerdicola aceti</name>
    <dbReference type="NCBI Taxonomy" id="2981726"/>
    <lineage>
        <taxon>Bacteria</taxon>
        <taxon>Bacillati</taxon>
        <taxon>Bacillota</taxon>
        <taxon>Clostridia</taxon>
        <taxon>Eubacteriales</taxon>
        <taxon>Oscillospiraceae</taxon>
        <taxon>Hominimerdicola</taxon>
    </lineage>
</organism>
<comment type="caution">
    <text evidence="4">The sequence shown here is derived from an EMBL/GenBank/DDBJ whole genome shotgun (WGS) entry which is preliminary data.</text>
</comment>
<dbReference type="RefSeq" id="WP_243246328.1">
    <property type="nucleotide sequence ID" value="NZ_JAOQJZ010000006.1"/>
</dbReference>
<dbReference type="Gene3D" id="3.20.20.370">
    <property type="entry name" value="Glycoside hydrolase/deacetylase"/>
    <property type="match status" value="1"/>
</dbReference>
<name>A0AAE3LHT9_9FIRM</name>
<dbReference type="Pfam" id="PF01522">
    <property type="entry name" value="Polysacc_deac_1"/>
    <property type="match status" value="1"/>
</dbReference>
<evidence type="ECO:0000256" key="2">
    <source>
        <dbReference type="SAM" id="SignalP"/>
    </source>
</evidence>
<dbReference type="GO" id="GO:0016810">
    <property type="term" value="F:hydrolase activity, acting on carbon-nitrogen (but not peptide) bonds"/>
    <property type="evidence" value="ECO:0007669"/>
    <property type="project" value="InterPro"/>
</dbReference>
<dbReference type="CDD" id="cd10954">
    <property type="entry name" value="CE4_CtAXE_like"/>
    <property type="match status" value="1"/>
</dbReference>
<protein>
    <submittedName>
        <fullName evidence="4">Polysaccharide deacetylase family protein</fullName>
    </submittedName>
</protein>
<dbReference type="Proteomes" id="UP001208131">
    <property type="component" value="Unassembled WGS sequence"/>
</dbReference>
<dbReference type="PANTHER" id="PTHR10587">
    <property type="entry name" value="GLYCOSYL TRANSFERASE-RELATED"/>
    <property type="match status" value="1"/>
</dbReference>
<feature type="domain" description="NodB homology" evidence="3">
    <location>
        <begin position="58"/>
        <end position="235"/>
    </location>
</feature>
<feature type="compositionally biased region" description="Basic and acidic residues" evidence="1">
    <location>
        <begin position="30"/>
        <end position="40"/>
    </location>
</feature>
<gene>
    <name evidence="4" type="ORF">OCV57_07650</name>
</gene>
<dbReference type="EMBL" id="JAOQJZ010000006">
    <property type="protein sequence ID" value="MCU6705795.1"/>
    <property type="molecule type" value="Genomic_DNA"/>
</dbReference>